<proteinExistence type="predicted"/>
<dbReference type="PRINTS" id="PR00109">
    <property type="entry name" value="TYRKINASE"/>
</dbReference>
<evidence type="ECO:0000256" key="1">
    <source>
        <dbReference type="ARBA" id="ARBA00004167"/>
    </source>
</evidence>
<evidence type="ECO:0000256" key="6">
    <source>
        <dbReference type="ARBA" id="ARBA00022840"/>
    </source>
</evidence>
<dbReference type="InterPro" id="IPR020635">
    <property type="entry name" value="Tyr_kinase_cat_dom"/>
</dbReference>
<feature type="domain" description="Protein kinase" evidence="11">
    <location>
        <begin position="685"/>
        <end position="957"/>
    </location>
</feature>
<feature type="region of interest" description="Disordered" evidence="10">
    <location>
        <begin position="91"/>
        <end position="113"/>
    </location>
</feature>
<dbReference type="PROSITE" id="PS50057">
    <property type="entry name" value="FERM_3"/>
    <property type="match status" value="1"/>
</dbReference>
<dbReference type="InterPro" id="IPR000719">
    <property type="entry name" value="Prot_kinase_dom"/>
</dbReference>
<dbReference type="InterPro" id="IPR000299">
    <property type="entry name" value="FERM_domain"/>
</dbReference>
<dbReference type="GO" id="GO:0005524">
    <property type="term" value="F:ATP binding"/>
    <property type="evidence" value="ECO:0007669"/>
    <property type="project" value="UniProtKB-UniRule"/>
</dbReference>
<comment type="subcellular location">
    <subcellularLocation>
        <location evidence="1">Membrane</location>
        <topology evidence="1">Single-pass membrane protein</topology>
    </subcellularLocation>
</comment>
<evidence type="ECO:0000256" key="2">
    <source>
        <dbReference type="ARBA" id="ARBA00022553"/>
    </source>
</evidence>
<dbReference type="Gene3D" id="1.20.120.330">
    <property type="entry name" value="Nucleotidyltransferases domain 2"/>
    <property type="match status" value="1"/>
</dbReference>
<dbReference type="SUPFAM" id="SSF68993">
    <property type="entry name" value="FAT domain of focal adhesion kinase"/>
    <property type="match status" value="1"/>
</dbReference>
<dbReference type="InterPro" id="IPR011009">
    <property type="entry name" value="Kinase-like_dom_sf"/>
</dbReference>
<feature type="compositionally biased region" description="Low complexity" evidence="10">
    <location>
        <begin position="144"/>
        <end position="215"/>
    </location>
</feature>
<dbReference type="PROSITE" id="PS00109">
    <property type="entry name" value="PROTEIN_KINASE_TYR"/>
    <property type="match status" value="1"/>
</dbReference>
<sequence>MRSNLSRSKPRPRSACLDNTYMLRMRNGNFIEYILDSESKDESCSIISSHQHLAMIDDSNCDANSSNLLDQNHNVNKSFNNSTNEIKRFERSSLSSSSKFSSPPTSQFELNGCKDGVCRDNSKNSSYLNDLKRQSSPISGAIRSNSMLSSTTTTTASSSSFSTKPSATSATATTASSSLSSTSVLNQSQQQQSKPSETKSNSLSSMKRRSMSASSSILNEMTNQNAEIFINIYWPVKNRTEIQILNYQTAFDVIKQMLHNQVYAPISMNLKRNRSNSSFNLSRIEENTQYAYALRLICRNSKTNSDQIWIHPIENMMEFLNQNKHLIEKGWKLELRIRYLPSNLEEFYRNDYLSFKFLYEQVLEEFFSLELSTTKLLSNQDLILELGCYEIFRTHPYLTPQGLEKNSNWEALENDFHRIFPISFTNSMKPKQLRKLIKMKYKKIHTMNQEQVVFNFLQLVTQLIDFHREVFHCSIGESIWKVPIDLMIDPNVGIAYFISKSSPATIIVKSFDMIEEINIINQSTANRSLEKHSMIDLNAESRNVHSSTKKILLNLKIKNENDVLVISCPSLSMAQSIADLIDGYHRVVTNNAETIWLNQKQLTTNNPLIGNENEKEQFSIKSNSSIIVEPKKAEFNLISPRRLSLDHQSHQILSSSSTSYHPLNQDDGDYSNPFETFTEIDRNDLKIEDCIGNGQFGDVYKGVFRKKSNNQIVQENVAIKISKRLNENGYSMFGRRNITLADQKLLCEAERMQKLNHDNIISLIGVCSSSPVYVVMELAEYGELRSFLLKNGSQLEQRRLIEYSYQISSALAYLEYRQFVHRDIASRNILVFSFDIVKLADFGLSRYIEDTSYYMATNSKLPIKWMAPESINFRRFTTASDVWMFGVCVWEIFMLGEKPFPGVKNSDVIGLIECGDRLSKPSRCSEQLYELLLKCWRYEPDRRPTFRVIKRKIYDVYQNELGLIGAIARIDLANDFDSLKSSLSSMSKDGSSSTSSSLSRFHLNKSIKSFDDNETKSIGSNLSLNRQSNAMDAIKIKEILEEQRRQMKEDQLWLHQQEYKSQKIPPHPSNRNNSDPENSEPNSLASVYEDADCDKNNETKNLLNIPRPNRNNRREGDESYSSFKSTKSSFENNTAPSSPSISSSSNHSNESTGHNIRNGNRSKNCNLSESLQKFFKHNRLANDKVRKEMMNKINCASAEIDRKEDPVYWSSINVINSVRYLLKGLGESIATEYIDLVKNVGLELRNLLANVDIFLQTIPIEKHQNVSQAQKKLSLDMNDLVESMKKTITYAETPIEGTYKQNMLESAYVLVIDSKNLMDLVDEIRLRMNSNTEDLS</sequence>
<feature type="region of interest" description="Disordered" evidence="10">
    <location>
        <begin position="1059"/>
        <end position="1163"/>
    </location>
</feature>
<dbReference type="Gene3D" id="1.10.510.10">
    <property type="entry name" value="Transferase(Phosphotransferase) domain 1"/>
    <property type="match status" value="1"/>
</dbReference>
<evidence type="ECO:0000256" key="8">
    <source>
        <dbReference type="ARBA" id="ARBA00051243"/>
    </source>
</evidence>
<dbReference type="InterPro" id="IPR019748">
    <property type="entry name" value="FERM_central"/>
</dbReference>
<dbReference type="InterPro" id="IPR011993">
    <property type="entry name" value="PH-like_dom_sf"/>
</dbReference>
<dbReference type="SUPFAM" id="SSF47031">
    <property type="entry name" value="Second domain of FERM"/>
    <property type="match status" value="1"/>
</dbReference>
<dbReference type="Pfam" id="PF03623">
    <property type="entry name" value="Focal_AT"/>
    <property type="match status" value="1"/>
</dbReference>
<dbReference type="EMBL" id="WVUK01000044">
    <property type="protein sequence ID" value="KAF7495905.1"/>
    <property type="molecule type" value="Genomic_DNA"/>
</dbReference>
<dbReference type="InterPro" id="IPR050122">
    <property type="entry name" value="RTK"/>
</dbReference>
<dbReference type="Pfam" id="PF00373">
    <property type="entry name" value="FERM_M"/>
    <property type="match status" value="1"/>
</dbReference>
<dbReference type="OrthoDB" id="9976756at2759"/>
<dbReference type="GO" id="GO:0008284">
    <property type="term" value="P:positive regulation of cell population proliferation"/>
    <property type="evidence" value="ECO:0007669"/>
    <property type="project" value="UniProtKB-ARBA"/>
</dbReference>
<feature type="compositionally biased region" description="Low complexity" evidence="10">
    <location>
        <begin position="1069"/>
        <end position="1083"/>
    </location>
</feature>
<dbReference type="GO" id="GO:0007172">
    <property type="term" value="P:signal complex assembly"/>
    <property type="evidence" value="ECO:0007669"/>
    <property type="project" value="InterPro"/>
</dbReference>
<dbReference type="InterPro" id="IPR005189">
    <property type="entry name" value="Focal_adhesion_kin_target_dom"/>
</dbReference>
<dbReference type="InterPro" id="IPR049385">
    <property type="entry name" value="FAK1-like_FERM_C"/>
</dbReference>
<dbReference type="PANTHER" id="PTHR24416:SF611">
    <property type="entry name" value="TYROSINE-PROTEIN KINASE TRANSMEMBRANE RECEPTOR ROR"/>
    <property type="match status" value="1"/>
</dbReference>
<dbReference type="GO" id="GO:0005886">
    <property type="term" value="C:plasma membrane"/>
    <property type="evidence" value="ECO:0007669"/>
    <property type="project" value="TreeGrafter"/>
</dbReference>
<keyword evidence="6 9" id="KW-0067">ATP-binding</keyword>
<evidence type="ECO:0000256" key="5">
    <source>
        <dbReference type="ARBA" id="ARBA00022777"/>
    </source>
</evidence>
<keyword evidence="5 13" id="KW-0418">Kinase</keyword>
<dbReference type="PROSITE" id="PS00107">
    <property type="entry name" value="PROTEIN_KINASE_ATP"/>
    <property type="match status" value="1"/>
</dbReference>
<dbReference type="FunFam" id="1.10.510.10:FF:000027">
    <property type="entry name" value="Receptor protein-tyrosine kinase"/>
    <property type="match status" value="1"/>
</dbReference>
<dbReference type="EnsemblMetazoa" id="SSS_494s_mrna">
    <property type="protein sequence ID" value="KAF7495905.1"/>
    <property type="gene ID" value="SSS_494"/>
</dbReference>
<reference evidence="15" key="1">
    <citation type="journal article" date="2020" name="PLoS Negl. Trop. Dis.">
        <title>High-quality nuclear genome for Sarcoptes scabiei-A critical resource for a neglected parasite.</title>
        <authorList>
            <person name="Korhonen P.K."/>
            <person name="Gasser R.B."/>
            <person name="Ma G."/>
            <person name="Wang T."/>
            <person name="Stroehlein A.J."/>
            <person name="Young N.D."/>
            <person name="Ang C.S."/>
            <person name="Fernando D.D."/>
            <person name="Lu H.C."/>
            <person name="Taylor S."/>
            <person name="Reynolds S.L."/>
            <person name="Mofiz E."/>
            <person name="Najaraj S.H."/>
            <person name="Gowda H."/>
            <person name="Madugundu A."/>
            <person name="Renuse S."/>
            <person name="Holt D."/>
            <person name="Pandey A."/>
            <person name="Papenfuss A.T."/>
            <person name="Fischer K."/>
        </authorList>
    </citation>
    <scope>NUCLEOTIDE SEQUENCE [LARGE SCALE GENOMIC DNA]</scope>
</reference>
<dbReference type="Proteomes" id="UP000070412">
    <property type="component" value="Unassembled WGS sequence"/>
</dbReference>
<evidence type="ECO:0000256" key="7">
    <source>
        <dbReference type="ARBA" id="ARBA00023137"/>
    </source>
</evidence>
<dbReference type="GO" id="GO:0004714">
    <property type="term" value="F:transmembrane receptor protein tyrosine kinase activity"/>
    <property type="evidence" value="ECO:0007669"/>
    <property type="project" value="UniProtKB-EC"/>
</dbReference>
<feature type="binding site" evidence="9">
    <location>
        <position position="720"/>
    </location>
    <ligand>
        <name>ATP</name>
        <dbReference type="ChEBI" id="CHEBI:30616"/>
    </ligand>
</feature>
<dbReference type="PROSITE" id="PS50011">
    <property type="entry name" value="PROTEIN_KINASE_DOM"/>
    <property type="match status" value="1"/>
</dbReference>
<dbReference type="InterPro" id="IPR008266">
    <property type="entry name" value="Tyr_kinase_AS"/>
</dbReference>
<dbReference type="SUPFAM" id="SSF56112">
    <property type="entry name" value="Protein kinase-like (PK-like)"/>
    <property type="match status" value="1"/>
</dbReference>
<protein>
    <submittedName>
        <fullName evidence="13">Focal adhesion kinase 1</fullName>
    </submittedName>
</protein>
<name>A0A834RH48_SARSC</name>
<dbReference type="InterPro" id="IPR001245">
    <property type="entry name" value="Ser-Thr/Tyr_kinase_cat_dom"/>
</dbReference>
<dbReference type="InterPro" id="IPR014352">
    <property type="entry name" value="FERM/acyl-CoA-bd_prot_sf"/>
</dbReference>
<dbReference type="GO" id="GO:0005925">
    <property type="term" value="C:focal adhesion"/>
    <property type="evidence" value="ECO:0007669"/>
    <property type="project" value="InterPro"/>
</dbReference>
<evidence type="ECO:0000256" key="4">
    <source>
        <dbReference type="ARBA" id="ARBA00022741"/>
    </source>
</evidence>
<dbReference type="SMART" id="SM00219">
    <property type="entry name" value="TyrKc"/>
    <property type="match status" value="1"/>
</dbReference>
<evidence type="ECO:0000256" key="9">
    <source>
        <dbReference type="PROSITE-ProRule" id="PRU10141"/>
    </source>
</evidence>
<feature type="compositionally biased region" description="Low complexity" evidence="10">
    <location>
        <begin position="92"/>
        <end position="106"/>
    </location>
</feature>
<reference evidence="14" key="3">
    <citation type="submission" date="2022-06" db="UniProtKB">
        <authorList>
            <consortium name="EnsemblMetazoa"/>
        </authorList>
    </citation>
    <scope>IDENTIFICATION</scope>
</reference>
<feature type="compositionally biased region" description="Low complexity" evidence="10">
    <location>
        <begin position="1119"/>
        <end position="1155"/>
    </location>
</feature>
<evidence type="ECO:0000313" key="15">
    <source>
        <dbReference type="Proteomes" id="UP000070412"/>
    </source>
</evidence>
<dbReference type="InterPro" id="IPR036137">
    <property type="entry name" value="Focal_adhe_kin_target_dom_sf"/>
</dbReference>
<dbReference type="SUPFAM" id="SSF50729">
    <property type="entry name" value="PH domain-like"/>
    <property type="match status" value="1"/>
</dbReference>
<dbReference type="PANTHER" id="PTHR24416">
    <property type="entry name" value="TYROSINE-PROTEIN KINASE RECEPTOR"/>
    <property type="match status" value="1"/>
</dbReference>
<feature type="region of interest" description="Disordered" evidence="10">
    <location>
        <begin position="138"/>
        <end position="215"/>
    </location>
</feature>
<keyword evidence="3" id="KW-0808">Transferase</keyword>
<dbReference type="InterPro" id="IPR017441">
    <property type="entry name" value="Protein_kinase_ATP_BS"/>
</dbReference>
<keyword evidence="7" id="KW-0829">Tyrosine-protein kinase</keyword>
<evidence type="ECO:0000259" key="12">
    <source>
        <dbReference type="PROSITE" id="PS50057"/>
    </source>
</evidence>
<evidence type="ECO:0000256" key="3">
    <source>
        <dbReference type="ARBA" id="ARBA00022679"/>
    </source>
</evidence>
<keyword evidence="2" id="KW-0597">Phosphoprotein</keyword>
<evidence type="ECO:0000313" key="13">
    <source>
        <dbReference type="EMBL" id="KAF7495905.1"/>
    </source>
</evidence>
<comment type="catalytic activity">
    <reaction evidence="8">
        <text>L-tyrosyl-[protein] + ATP = O-phospho-L-tyrosyl-[protein] + ADP + H(+)</text>
        <dbReference type="Rhea" id="RHEA:10596"/>
        <dbReference type="Rhea" id="RHEA-COMP:10136"/>
        <dbReference type="Rhea" id="RHEA-COMP:20101"/>
        <dbReference type="ChEBI" id="CHEBI:15378"/>
        <dbReference type="ChEBI" id="CHEBI:30616"/>
        <dbReference type="ChEBI" id="CHEBI:46858"/>
        <dbReference type="ChEBI" id="CHEBI:61978"/>
        <dbReference type="ChEBI" id="CHEBI:456216"/>
        <dbReference type="EC" id="2.7.10.1"/>
    </reaction>
</comment>
<dbReference type="Gene3D" id="3.30.200.20">
    <property type="entry name" value="Phosphorylase Kinase, domain 1"/>
    <property type="match status" value="1"/>
</dbReference>
<dbReference type="Pfam" id="PF21477">
    <property type="entry name" value="FERM_C_FAK1"/>
    <property type="match status" value="1"/>
</dbReference>
<keyword evidence="15" id="KW-1185">Reference proteome</keyword>
<accession>A0A834RH48</accession>
<reference evidence="13" key="2">
    <citation type="submission" date="2020-01" db="EMBL/GenBank/DDBJ databases">
        <authorList>
            <person name="Korhonen P.K.K."/>
            <person name="Guangxu M.G."/>
            <person name="Wang T.W."/>
            <person name="Stroehlein A.J.S."/>
            <person name="Young N.D."/>
            <person name="Ang C.-S.A."/>
            <person name="Fernando D.W.F."/>
            <person name="Lu H.L."/>
            <person name="Taylor S.T."/>
            <person name="Ehtesham M.E.M."/>
            <person name="Najaraj S.H.N."/>
            <person name="Harsha G.H.G."/>
            <person name="Madugundu A.M."/>
            <person name="Renuse S.R."/>
            <person name="Holt D.H."/>
            <person name="Pandey A.P."/>
            <person name="Papenfuss A.P."/>
            <person name="Gasser R.B.G."/>
            <person name="Fischer K.F."/>
        </authorList>
    </citation>
    <scope>NUCLEOTIDE SEQUENCE</scope>
    <source>
        <strain evidence="13">SSS_KF_BRIS2020</strain>
    </source>
</reference>
<dbReference type="CDD" id="cd14473">
    <property type="entry name" value="FERM_B-lobe"/>
    <property type="match status" value="1"/>
</dbReference>
<dbReference type="Gene3D" id="1.20.80.10">
    <property type="match status" value="1"/>
</dbReference>
<evidence type="ECO:0000256" key="10">
    <source>
        <dbReference type="SAM" id="MobiDB-lite"/>
    </source>
</evidence>
<dbReference type="GO" id="GO:0007169">
    <property type="term" value="P:cell surface receptor protein tyrosine kinase signaling pathway"/>
    <property type="evidence" value="ECO:0007669"/>
    <property type="project" value="TreeGrafter"/>
</dbReference>
<dbReference type="Gene3D" id="2.30.29.30">
    <property type="entry name" value="Pleckstrin-homology domain (PH domain)/Phosphotyrosine-binding domain (PTB)"/>
    <property type="match status" value="1"/>
</dbReference>
<keyword evidence="4 9" id="KW-0547">Nucleotide-binding</keyword>
<evidence type="ECO:0000313" key="14">
    <source>
        <dbReference type="EnsemblMetazoa" id="KAF7495905.1"/>
    </source>
</evidence>
<dbReference type="Pfam" id="PF07714">
    <property type="entry name" value="PK_Tyr_Ser-Thr"/>
    <property type="match status" value="1"/>
</dbReference>
<dbReference type="GO" id="GO:0043235">
    <property type="term" value="C:receptor complex"/>
    <property type="evidence" value="ECO:0007669"/>
    <property type="project" value="TreeGrafter"/>
</dbReference>
<evidence type="ECO:0000259" key="11">
    <source>
        <dbReference type="PROSITE" id="PS50011"/>
    </source>
</evidence>
<feature type="domain" description="FERM" evidence="12">
    <location>
        <begin position="238"/>
        <end position="592"/>
    </location>
</feature>
<dbReference type="InterPro" id="IPR035963">
    <property type="entry name" value="FERM_2"/>
</dbReference>
<organism evidence="13">
    <name type="scientific">Sarcoptes scabiei</name>
    <name type="common">Itch mite</name>
    <name type="synonym">Acarus scabiei</name>
    <dbReference type="NCBI Taxonomy" id="52283"/>
    <lineage>
        <taxon>Eukaryota</taxon>
        <taxon>Metazoa</taxon>
        <taxon>Ecdysozoa</taxon>
        <taxon>Arthropoda</taxon>
        <taxon>Chelicerata</taxon>
        <taxon>Arachnida</taxon>
        <taxon>Acari</taxon>
        <taxon>Acariformes</taxon>
        <taxon>Sarcoptiformes</taxon>
        <taxon>Astigmata</taxon>
        <taxon>Psoroptidia</taxon>
        <taxon>Sarcoptoidea</taxon>
        <taxon>Sarcoptidae</taxon>
        <taxon>Sarcoptinae</taxon>
        <taxon>Sarcoptes</taxon>
    </lineage>
</organism>
<gene>
    <name evidence="13" type="primary">SSS_494g</name>
    <name evidence="13" type="ORF">SSS_494</name>
</gene>